<evidence type="ECO:0000313" key="3">
    <source>
        <dbReference type="Proteomes" id="UP001321760"/>
    </source>
</evidence>
<evidence type="ECO:0000256" key="1">
    <source>
        <dbReference type="SAM" id="MobiDB-lite"/>
    </source>
</evidence>
<evidence type="ECO:0000313" key="2">
    <source>
        <dbReference type="EMBL" id="KAK4449389.1"/>
    </source>
</evidence>
<feature type="compositionally biased region" description="Polar residues" evidence="1">
    <location>
        <begin position="173"/>
        <end position="183"/>
    </location>
</feature>
<reference evidence="2" key="1">
    <citation type="journal article" date="2023" name="Mol. Phylogenet. Evol.">
        <title>Genome-scale phylogeny and comparative genomics of the fungal order Sordariales.</title>
        <authorList>
            <person name="Hensen N."/>
            <person name="Bonometti L."/>
            <person name="Westerberg I."/>
            <person name="Brannstrom I.O."/>
            <person name="Guillou S."/>
            <person name="Cros-Aarteil S."/>
            <person name="Calhoun S."/>
            <person name="Haridas S."/>
            <person name="Kuo A."/>
            <person name="Mondo S."/>
            <person name="Pangilinan J."/>
            <person name="Riley R."/>
            <person name="LaButti K."/>
            <person name="Andreopoulos B."/>
            <person name="Lipzen A."/>
            <person name="Chen C."/>
            <person name="Yan M."/>
            <person name="Daum C."/>
            <person name="Ng V."/>
            <person name="Clum A."/>
            <person name="Steindorff A."/>
            <person name="Ohm R.A."/>
            <person name="Martin F."/>
            <person name="Silar P."/>
            <person name="Natvig D.O."/>
            <person name="Lalanne C."/>
            <person name="Gautier V."/>
            <person name="Ament-Velasquez S.L."/>
            <person name="Kruys A."/>
            <person name="Hutchinson M.I."/>
            <person name="Powell A.J."/>
            <person name="Barry K."/>
            <person name="Miller A.N."/>
            <person name="Grigoriev I.V."/>
            <person name="Debuchy R."/>
            <person name="Gladieux P."/>
            <person name="Hiltunen Thoren M."/>
            <person name="Johannesson H."/>
        </authorList>
    </citation>
    <scope>NUCLEOTIDE SEQUENCE</scope>
    <source>
        <strain evidence="2">PSN243</strain>
    </source>
</reference>
<gene>
    <name evidence="2" type="ORF">QBC34DRAFT_89322</name>
</gene>
<feature type="compositionally biased region" description="Polar residues" evidence="1">
    <location>
        <begin position="201"/>
        <end position="211"/>
    </location>
</feature>
<organism evidence="2 3">
    <name type="scientific">Podospora aff. communis PSN243</name>
    <dbReference type="NCBI Taxonomy" id="3040156"/>
    <lineage>
        <taxon>Eukaryota</taxon>
        <taxon>Fungi</taxon>
        <taxon>Dikarya</taxon>
        <taxon>Ascomycota</taxon>
        <taxon>Pezizomycotina</taxon>
        <taxon>Sordariomycetes</taxon>
        <taxon>Sordariomycetidae</taxon>
        <taxon>Sordariales</taxon>
        <taxon>Podosporaceae</taxon>
        <taxon>Podospora</taxon>
    </lineage>
</organism>
<dbReference type="AlphaFoldDB" id="A0AAV9GKP5"/>
<dbReference type="EMBL" id="MU865937">
    <property type="protein sequence ID" value="KAK4449389.1"/>
    <property type="molecule type" value="Genomic_DNA"/>
</dbReference>
<protein>
    <submittedName>
        <fullName evidence="2">Uncharacterized protein</fullName>
    </submittedName>
</protein>
<feature type="region of interest" description="Disordered" evidence="1">
    <location>
        <begin position="1"/>
        <end position="68"/>
    </location>
</feature>
<feature type="compositionally biased region" description="Low complexity" evidence="1">
    <location>
        <begin position="1"/>
        <end position="21"/>
    </location>
</feature>
<feature type="compositionally biased region" description="Basic and acidic residues" evidence="1">
    <location>
        <begin position="43"/>
        <end position="52"/>
    </location>
</feature>
<reference evidence="2" key="2">
    <citation type="submission" date="2023-05" db="EMBL/GenBank/DDBJ databases">
        <authorList>
            <consortium name="Lawrence Berkeley National Laboratory"/>
            <person name="Steindorff A."/>
            <person name="Hensen N."/>
            <person name="Bonometti L."/>
            <person name="Westerberg I."/>
            <person name="Brannstrom I.O."/>
            <person name="Guillou S."/>
            <person name="Cros-Aarteil S."/>
            <person name="Calhoun S."/>
            <person name="Haridas S."/>
            <person name="Kuo A."/>
            <person name="Mondo S."/>
            <person name="Pangilinan J."/>
            <person name="Riley R."/>
            <person name="Labutti K."/>
            <person name="Andreopoulos B."/>
            <person name="Lipzen A."/>
            <person name="Chen C."/>
            <person name="Yanf M."/>
            <person name="Daum C."/>
            <person name="Ng V."/>
            <person name="Clum A."/>
            <person name="Ohm R."/>
            <person name="Martin F."/>
            <person name="Silar P."/>
            <person name="Natvig D."/>
            <person name="Lalanne C."/>
            <person name="Gautier V."/>
            <person name="Ament-Velasquez S.L."/>
            <person name="Kruys A."/>
            <person name="Hutchinson M.I."/>
            <person name="Powell A.J."/>
            <person name="Barry K."/>
            <person name="Miller A.N."/>
            <person name="Grigoriev I.V."/>
            <person name="Debuchy R."/>
            <person name="Gladieux P."/>
            <person name="Thoren M.H."/>
            <person name="Johannesson H."/>
        </authorList>
    </citation>
    <scope>NUCLEOTIDE SEQUENCE</scope>
    <source>
        <strain evidence="2">PSN243</strain>
    </source>
</reference>
<accession>A0AAV9GKP5</accession>
<name>A0AAV9GKP5_9PEZI</name>
<keyword evidence="3" id="KW-1185">Reference proteome</keyword>
<feature type="region of interest" description="Disordered" evidence="1">
    <location>
        <begin position="82"/>
        <end position="246"/>
    </location>
</feature>
<feature type="compositionally biased region" description="Basic and acidic residues" evidence="1">
    <location>
        <begin position="212"/>
        <end position="223"/>
    </location>
</feature>
<sequence>MPVELSTPQSSSSASQEPAKSAQDEGQGWAVDMSGAANDSNDDDARGAGDGRDSEEEHSESPLKSLNPWSIAALAASRRGQLLHIPRCTFEERRARSLSTSSSTDMDDSLSDSERAPPSRYLPPGHNRRHSSVERSPNRPAASVPGGPYRRPLPATGASVVRKQRTAGFRGQGSLQGKRQSSRPLPDSSWHQKRQALPLESGQTRLSFRNQEVQRQRRSENRQYDQPGNSSYPRLPVASRADDMKRREKHAYYEVTESHARQPYRGELCPHAVLDSPQHRPPHTDDVLGAAVLSDEVQIKELPETSLSVEDRRAYLIKRQRSIARNPAKKHRRLQTDLLPLEVIPRGAETRSLALTFKVDTSRLSGKVLSRGILVEDEAINPDLKSDLESGRLASIEREIITLLSQLGIGDSCLKLKPLGPLRELPPQ</sequence>
<proteinExistence type="predicted"/>
<dbReference type="Proteomes" id="UP001321760">
    <property type="component" value="Unassembled WGS sequence"/>
</dbReference>
<comment type="caution">
    <text evidence="2">The sequence shown here is derived from an EMBL/GenBank/DDBJ whole genome shotgun (WGS) entry which is preliminary data.</text>
</comment>